<dbReference type="PANTHER" id="PTHR10000">
    <property type="entry name" value="PHOSPHOSERINE PHOSPHATASE"/>
    <property type="match status" value="1"/>
</dbReference>
<gene>
    <name evidence="1" type="ORF">FEZ51_07220</name>
</gene>
<evidence type="ECO:0000313" key="2">
    <source>
        <dbReference type="Proteomes" id="UP000305541"/>
    </source>
</evidence>
<dbReference type="GO" id="GO:0005829">
    <property type="term" value="C:cytosol"/>
    <property type="evidence" value="ECO:0007669"/>
    <property type="project" value="TreeGrafter"/>
</dbReference>
<dbReference type="GO" id="GO:0000287">
    <property type="term" value="F:magnesium ion binding"/>
    <property type="evidence" value="ECO:0007669"/>
    <property type="project" value="TreeGrafter"/>
</dbReference>
<dbReference type="AlphaFoldDB" id="A0A5R9BTI6"/>
<dbReference type="OrthoDB" id="9790031at2"/>
<dbReference type="PANTHER" id="PTHR10000:SF8">
    <property type="entry name" value="HAD SUPERFAMILY HYDROLASE-LIKE, TYPE 3"/>
    <property type="match status" value="1"/>
</dbReference>
<name>A0A5R9BTI6_9LACO</name>
<dbReference type="Proteomes" id="UP000305541">
    <property type="component" value="Unassembled WGS sequence"/>
</dbReference>
<dbReference type="SFLD" id="SFLDS00003">
    <property type="entry name" value="Haloacid_Dehalogenase"/>
    <property type="match status" value="1"/>
</dbReference>
<dbReference type="NCBIfam" id="TIGR01484">
    <property type="entry name" value="HAD-SF-IIB"/>
    <property type="match status" value="1"/>
</dbReference>
<accession>A0A5R9BTI6</accession>
<dbReference type="NCBIfam" id="TIGR00099">
    <property type="entry name" value="Cof-subfamily"/>
    <property type="match status" value="1"/>
</dbReference>
<dbReference type="InterPro" id="IPR000150">
    <property type="entry name" value="Cof"/>
</dbReference>
<protein>
    <submittedName>
        <fullName evidence="1">HAD family phosphatase</fullName>
    </submittedName>
</protein>
<dbReference type="GO" id="GO:0016791">
    <property type="term" value="F:phosphatase activity"/>
    <property type="evidence" value="ECO:0007669"/>
    <property type="project" value="UniProtKB-ARBA"/>
</dbReference>
<dbReference type="SFLD" id="SFLDG01140">
    <property type="entry name" value="C2.B:_Phosphomannomutase_and_P"/>
    <property type="match status" value="1"/>
</dbReference>
<dbReference type="InterPro" id="IPR006379">
    <property type="entry name" value="HAD-SF_hydro_IIB"/>
</dbReference>
<reference evidence="1 2" key="1">
    <citation type="submission" date="2019-05" db="EMBL/GenBank/DDBJ databases">
        <title>The metagenome of a microbial culture collection derived from dairy environment covers the genomic content of the human microbiome.</title>
        <authorList>
            <person name="Roder T."/>
            <person name="Wuthrich D."/>
            <person name="Sattari Z."/>
            <person name="Von Ah U."/>
            <person name="Bar C."/>
            <person name="Ronchi F."/>
            <person name="Macpherson A.J."/>
            <person name="Ganal-Vonarburg S.C."/>
            <person name="Bruggmann R."/>
            <person name="Vergeres G."/>
        </authorList>
    </citation>
    <scope>NUCLEOTIDE SEQUENCE [LARGE SCALE GENOMIC DNA]</scope>
    <source>
        <strain evidence="1 2">FAM 18815</strain>
    </source>
</reference>
<proteinExistence type="predicted"/>
<dbReference type="RefSeq" id="WP_138474560.1">
    <property type="nucleotide sequence ID" value="NZ_VBTH01000012.1"/>
</dbReference>
<dbReference type="SUPFAM" id="SSF56784">
    <property type="entry name" value="HAD-like"/>
    <property type="match status" value="1"/>
</dbReference>
<dbReference type="InterPro" id="IPR036412">
    <property type="entry name" value="HAD-like_sf"/>
</dbReference>
<dbReference type="Gene3D" id="3.40.50.1000">
    <property type="entry name" value="HAD superfamily/HAD-like"/>
    <property type="match status" value="1"/>
</dbReference>
<organism evidence="1 2">
    <name type="scientific">Pediococcus stilesii</name>
    <dbReference type="NCBI Taxonomy" id="331679"/>
    <lineage>
        <taxon>Bacteria</taxon>
        <taxon>Bacillati</taxon>
        <taxon>Bacillota</taxon>
        <taxon>Bacilli</taxon>
        <taxon>Lactobacillales</taxon>
        <taxon>Lactobacillaceae</taxon>
        <taxon>Pediococcus</taxon>
    </lineage>
</organism>
<evidence type="ECO:0000313" key="1">
    <source>
        <dbReference type="EMBL" id="TLQ03909.1"/>
    </source>
</evidence>
<dbReference type="InterPro" id="IPR023214">
    <property type="entry name" value="HAD_sf"/>
</dbReference>
<dbReference type="Pfam" id="PF08282">
    <property type="entry name" value="Hydrolase_3"/>
    <property type="match status" value="1"/>
</dbReference>
<dbReference type="CDD" id="cd07516">
    <property type="entry name" value="HAD_Pase"/>
    <property type="match status" value="1"/>
</dbReference>
<dbReference type="EMBL" id="VBTH01000012">
    <property type="protein sequence ID" value="TLQ03909.1"/>
    <property type="molecule type" value="Genomic_DNA"/>
</dbReference>
<comment type="caution">
    <text evidence="1">The sequence shown here is derived from an EMBL/GenBank/DDBJ whole genome shotgun (WGS) entry which is preliminary data.</text>
</comment>
<dbReference type="Gene3D" id="3.30.1240.10">
    <property type="match status" value="1"/>
</dbReference>
<dbReference type="SFLD" id="SFLDG01144">
    <property type="entry name" value="C2.B.4:_PGP_Like"/>
    <property type="match status" value="1"/>
</dbReference>
<sequence length="269" mass="29756">MTFKIVAIDVDDTLLNSKGEILDSTKVVIKKALEKGIKVVLCTGRPLVGVSNFLRELEIDGLDQYVITFNGAVIESVSGEIVSKLVLNNTDYRGLVSFADKHNLPYNVLDDGGSIYTSNLDVNRITVIQAWENQAGVLVRTPDQLSDDFSIIKGVFVGEDVELDQMEDKVHATFDEKFYVVRAAKNFLEVMHKNVNKGRALKKLTEKLNIQPNEVIVFGDELNDLSMFEFAGMAVAMGNGSEFIKSHADFITNSNDKDGIAVAMNKFVL</sequence>